<dbReference type="HOGENOM" id="CLU_3333734_0_0_11"/>
<dbReference type="EMBL" id="AWQX01000209">
    <property type="protein sequence ID" value="EST27653.1"/>
    <property type="molecule type" value="Genomic_DNA"/>
</dbReference>
<organism evidence="1 2">
    <name type="scientific">Streptomyces roseochromogenus subsp. oscitans DS 12.976</name>
    <dbReference type="NCBI Taxonomy" id="1352936"/>
    <lineage>
        <taxon>Bacteria</taxon>
        <taxon>Bacillati</taxon>
        <taxon>Actinomycetota</taxon>
        <taxon>Actinomycetes</taxon>
        <taxon>Kitasatosporales</taxon>
        <taxon>Streptomycetaceae</taxon>
        <taxon>Streptomyces</taxon>
    </lineage>
</organism>
<evidence type="ECO:0000313" key="2">
    <source>
        <dbReference type="Proteomes" id="UP000017984"/>
    </source>
</evidence>
<reference evidence="1 2" key="1">
    <citation type="journal article" date="2014" name="Genome Announc.">
        <title>Draft Genome Sequence of Streptomyces roseochromogenes subsp. oscitans DS 12.976, Producer of the Aminocoumarin Antibiotic Clorobiocin.</title>
        <authorList>
            <person name="Ruckert C."/>
            <person name="Kalinowski J."/>
            <person name="Heide L."/>
            <person name="Apel A.K."/>
        </authorList>
    </citation>
    <scope>NUCLEOTIDE SEQUENCE [LARGE SCALE GENOMIC DNA]</scope>
    <source>
        <strain evidence="1 2">DS 12.976</strain>
    </source>
</reference>
<keyword evidence="2" id="KW-1185">Reference proteome</keyword>
<dbReference type="PATRIC" id="fig|1352936.5.peg.5041"/>
<protein>
    <submittedName>
        <fullName evidence="1">Uncharacterized protein</fullName>
    </submittedName>
</protein>
<dbReference type="STRING" id="1352936.M878_24195"/>
<gene>
    <name evidence="1" type="ORF">M878_24195</name>
</gene>
<evidence type="ECO:0000313" key="1">
    <source>
        <dbReference type="EMBL" id="EST27653.1"/>
    </source>
</evidence>
<name>V6K6I0_STRRC</name>
<comment type="caution">
    <text evidence="1">The sequence shown here is derived from an EMBL/GenBank/DDBJ whole genome shotgun (WGS) entry which is preliminary data.</text>
</comment>
<sequence length="38" mass="4488">MRRPVRAAHHRGDKLRDLQQFYARPAEADGWFHDDGPN</sequence>
<accession>V6K6I0</accession>
<proteinExistence type="predicted"/>
<dbReference type="AlphaFoldDB" id="V6K6I0"/>
<dbReference type="Proteomes" id="UP000017984">
    <property type="component" value="Chromosome"/>
</dbReference>